<evidence type="ECO:0000313" key="3">
    <source>
        <dbReference type="Proteomes" id="UP000192917"/>
    </source>
</evidence>
<dbReference type="Gene3D" id="3.90.1200.10">
    <property type="match status" value="1"/>
</dbReference>
<reference evidence="2 3" key="1">
    <citation type="submission" date="2017-04" db="EMBL/GenBank/DDBJ databases">
        <authorList>
            <person name="Afonso C.L."/>
            <person name="Miller P.J."/>
            <person name="Scott M.A."/>
            <person name="Spackman E."/>
            <person name="Goraichik I."/>
            <person name="Dimitrov K.M."/>
            <person name="Suarez D.L."/>
            <person name="Swayne D.E."/>
        </authorList>
    </citation>
    <scope>NUCLEOTIDE SEQUENCE [LARGE SCALE GENOMIC DNA]</scope>
    <source>
        <strain evidence="2 3">USBA 355</strain>
    </source>
</reference>
<sequence>MSFDREALEGWLAKAAGAERVEIVEAVPLSGGAIQENWLLSVAFRGGPREGSRSLVLRTDAPSAVAVSHSRPQEFALLKAAAAAGVAVPEPLWCCEDRSVLGRAFYLMAKAEGVALGPKVVKDEALGGNREALAERLGREMARIHAIRPPRPDLDFLPLPQGNAALADVRLYRRYLDALGQARPALEWGLTWAERHAPETREIVLLHRDFRTGNYLLDETGLTAILDWEFAGWGDPMSDLGWFTARCWRFGRPDREAGGIGSRDAFYRGYRSESGRQIDEAAVAFWEVMAHIRWAVIALQQGRRHWSGEEASLELALTGRMAAELEHAVLAMTPPERWTRGVTGRAESHA</sequence>
<dbReference type="InterPro" id="IPR011009">
    <property type="entry name" value="Kinase-like_dom_sf"/>
</dbReference>
<dbReference type="Pfam" id="PF01636">
    <property type="entry name" value="APH"/>
    <property type="match status" value="1"/>
</dbReference>
<keyword evidence="3" id="KW-1185">Reference proteome</keyword>
<protein>
    <submittedName>
        <fullName evidence="2">Predicted kinase, aminoglycoside phosphotransferase (APT) family</fullName>
    </submittedName>
</protein>
<dbReference type="InterPro" id="IPR041726">
    <property type="entry name" value="ACAD10_11_N"/>
</dbReference>
<gene>
    <name evidence="2" type="ORF">SAMN05428998_108144</name>
</gene>
<proteinExistence type="predicted"/>
<dbReference type="PANTHER" id="PTHR21310">
    <property type="entry name" value="AMINOGLYCOSIDE PHOSPHOTRANSFERASE-RELATED-RELATED"/>
    <property type="match status" value="1"/>
</dbReference>
<dbReference type="AlphaFoldDB" id="A0A1Y6BRJ1"/>
<organism evidence="2 3">
    <name type="scientific">Tistlia consotensis USBA 355</name>
    <dbReference type="NCBI Taxonomy" id="560819"/>
    <lineage>
        <taxon>Bacteria</taxon>
        <taxon>Pseudomonadati</taxon>
        <taxon>Pseudomonadota</taxon>
        <taxon>Alphaproteobacteria</taxon>
        <taxon>Rhodospirillales</taxon>
        <taxon>Rhodovibrionaceae</taxon>
        <taxon>Tistlia</taxon>
    </lineage>
</organism>
<dbReference type="CDD" id="cd05154">
    <property type="entry name" value="ACAD10_11_N-like"/>
    <property type="match status" value="1"/>
</dbReference>
<dbReference type="RefSeq" id="WP_235017112.1">
    <property type="nucleotide sequence ID" value="NZ_FWZX01000008.1"/>
</dbReference>
<dbReference type="GO" id="GO:0016301">
    <property type="term" value="F:kinase activity"/>
    <property type="evidence" value="ECO:0007669"/>
    <property type="project" value="UniProtKB-KW"/>
</dbReference>
<dbReference type="Proteomes" id="UP000192917">
    <property type="component" value="Unassembled WGS sequence"/>
</dbReference>
<dbReference type="InterPro" id="IPR002575">
    <property type="entry name" value="Aminoglycoside_PTrfase"/>
</dbReference>
<name>A0A1Y6BRJ1_9PROT</name>
<evidence type="ECO:0000313" key="2">
    <source>
        <dbReference type="EMBL" id="SMF25233.1"/>
    </source>
</evidence>
<keyword evidence="2" id="KW-0418">Kinase</keyword>
<dbReference type="STRING" id="560819.SAMN05428998_108144"/>
<accession>A0A1Y6BRJ1</accession>
<feature type="domain" description="Aminoglycoside phosphotransferase" evidence="1">
    <location>
        <begin position="27"/>
        <end position="270"/>
    </location>
</feature>
<dbReference type="Gene3D" id="3.30.200.20">
    <property type="entry name" value="Phosphorylase Kinase, domain 1"/>
    <property type="match status" value="1"/>
</dbReference>
<dbReference type="InterPro" id="IPR051678">
    <property type="entry name" value="AGP_Transferase"/>
</dbReference>
<dbReference type="SUPFAM" id="SSF56112">
    <property type="entry name" value="Protein kinase-like (PK-like)"/>
    <property type="match status" value="1"/>
</dbReference>
<keyword evidence="2" id="KW-0808">Transferase</keyword>
<evidence type="ECO:0000259" key="1">
    <source>
        <dbReference type="Pfam" id="PF01636"/>
    </source>
</evidence>
<dbReference type="EMBL" id="FWZX01000008">
    <property type="protein sequence ID" value="SMF25233.1"/>
    <property type="molecule type" value="Genomic_DNA"/>
</dbReference>
<dbReference type="PANTHER" id="PTHR21310:SF57">
    <property type="entry name" value="BLR2944 PROTEIN"/>
    <property type="match status" value="1"/>
</dbReference>